<evidence type="ECO:0000256" key="1">
    <source>
        <dbReference type="SAM" id="Phobius"/>
    </source>
</evidence>
<feature type="transmembrane region" description="Helical" evidence="1">
    <location>
        <begin position="58"/>
        <end position="75"/>
    </location>
</feature>
<keyword evidence="1" id="KW-1133">Transmembrane helix</keyword>
<feature type="transmembrane region" description="Helical" evidence="1">
    <location>
        <begin position="29"/>
        <end position="51"/>
    </location>
</feature>
<comment type="caution">
    <text evidence="2">The sequence shown here is derived from an EMBL/GenBank/DDBJ whole genome shotgun (WGS) entry which is preliminary data.</text>
</comment>
<reference evidence="2 3" key="1">
    <citation type="journal article" date="2018" name="Nat. Genet.">
        <title>The Rosa genome provides new insights in the design of modern roses.</title>
        <authorList>
            <person name="Bendahmane M."/>
        </authorList>
    </citation>
    <scope>NUCLEOTIDE SEQUENCE [LARGE SCALE GENOMIC DNA]</scope>
    <source>
        <strain evidence="3">cv. Old Blush</strain>
    </source>
</reference>
<proteinExistence type="predicted"/>
<accession>A0A2P6QXD1</accession>
<dbReference type="AlphaFoldDB" id="A0A2P6QXD1"/>
<name>A0A2P6QXD1_ROSCH</name>
<organism evidence="2 3">
    <name type="scientific">Rosa chinensis</name>
    <name type="common">China rose</name>
    <dbReference type="NCBI Taxonomy" id="74649"/>
    <lineage>
        <taxon>Eukaryota</taxon>
        <taxon>Viridiplantae</taxon>
        <taxon>Streptophyta</taxon>
        <taxon>Embryophyta</taxon>
        <taxon>Tracheophyta</taxon>
        <taxon>Spermatophyta</taxon>
        <taxon>Magnoliopsida</taxon>
        <taxon>eudicotyledons</taxon>
        <taxon>Gunneridae</taxon>
        <taxon>Pentapetalae</taxon>
        <taxon>rosids</taxon>
        <taxon>fabids</taxon>
        <taxon>Rosales</taxon>
        <taxon>Rosaceae</taxon>
        <taxon>Rosoideae</taxon>
        <taxon>Rosoideae incertae sedis</taxon>
        <taxon>Rosa</taxon>
    </lineage>
</organism>
<protein>
    <submittedName>
        <fullName evidence="2">Uncharacterized protein</fullName>
    </submittedName>
</protein>
<keyword evidence="3" id="KW-1185">Reference proteome</keyword>
<gene>
    <name evidence="2" type="ORF">RchiOBHm_Chr4g0418411</name>
</gene>
<keyword evidence="1" id="KW-0472">Membrane</keyword>
<dbReference type="PANTHER" id="PTHR34573:SF1">
    <property type="entry name" value="VITAMIN K EPOXIDE REDUCTASE DOMAIN-CONTAINING PROTEIN"/>
    <property type="match status" value="1"/>
</dbReference>
<dbReference type="EMBL" id="PDCK01000042">
    <property type="protein sequence ID" value="PRQ38840.1"/>
    <property type="molecule type" value="Genomic_DNA"/>
</dbReference>
<dbReference type="Gramene" id="PRQ38840">
    <property type="protein sequence ID" value="PRQ38840"/>
    <property type="gene ID" value="RchiOBHm_Chr4g0418411"/>
</dbReference>
<dbReference type="Proteomes" id="UP000238479">
    <property type="component" value="Chromosome 4"/>
</dbReference>
<dbReference type="PANTHER" id="PTHR34573">
    <property type="entry name" value="VKC DOMAIN-CONTAINING PROTEIN"/>
    <property type="match status" value="1"/>
</dbReference>
<evidence type="ECO:0000313" key="3">
    <source>
        <dbReference type="Proteomes" id="UP000238479"/>
    </source>
</evidence>
<sequence>MLAHGLVATHSVQLLTAKSLPYGFGNSDASVVLLGTTTSMAAGSACFLYILSTQFSGTSCFVLFVISFPFLQLISSL</sequence>
<evidence type="ECO:0000313" key="2">
    <source>
        <dbReference type="EMBL" id="PRQ38840.1"/>
    </source>
</evidence>
<keyword evidence="1" id="KW-0812">Transmembrane</keyword>